<accession>M0NRK1</accession>
<proteinExistence type="predicted"/>
<dbReference type="OrthoDB" id="314612at2157"/>
<dbReference type="SUPFAM" id="SSF144020">
    <property type="entry name" value="FdhE-like"/>
    <property type="match status" value="1"/>
</dbReference>
<keyword evidence="2" id="KW-1185">Reference proteome</keyword>
<name>M0NRK1_9EURY</name>
<dbReference type="RefSeq" id="WP_008006001.1">
    <property type="nucleotide sequence ID" value="NZ_AOJG01000027.1"/>
</dbReference>
<evidence type="ECO:0000313" key="1">
    <source>
        <dbReference type="EMBL" id="EMA59849.1"/>
    </source>
</evidence>
<dbReference type="InterPro" id="IPR024064">
    <property type="entry name" value="FdhE-like_sf"/>
</dbReference>
<evidence type="ECO:0000313" key="2">
    <source>
        <dbReference type="Proteomes" id="UP000011650"/>
    </source>
</evidence>
<dbReference type="Proteomes" id="UP000011650">
    <property type="component" value="Unassembled WGS sequence"/>
</dbReference>
<dbReference type="PATRIC" id="fig|1227482.3.peg.1912"/>
<gene>
    <name evidence="1" type="ORF">C469_09511</name>
</gene>
<dbReference type="AlphaFoldDB" id="M0NRK1"/>
<dbReference type="EMBL" id="AOJG01000027">
    <property type="protein sequence ID" value="EMA59849.1"/>
    <property type="molecule type" value="Genomic_DNA"/>
</dbReference>
<organism evidence="1 2">
    <name type="scientific">Halorubrum lipolyticum DSM 21995</name>
    <dbReference type="NCBI Taxonomy" id="1227482"/>
    <lineage>
        <taxon>Archaea</taxon>
        <taxon>Methanobacteriati</taxon>
        <taxon>Methanobacteriota</taxon>
        <taxon>Stenosarchaea group</taxon>
        <taxon>Halobacteria</taxon>
        <taxon>Halobacteriales</taxon>
        <taxon>Haloferacaceae</taxon>
        <taxon>Halorubrum</taxon>
    </lineage>
</organism>
<comment type="caution">
    <text evidence="1">The sequence shown here is derived from an EMBL/GenBank/DDBJ whole genome shotgun (WGS) entry which is preliminary data.</text>
</comment>
<sequence length="91" mass="9725">MTRQNARCADCGSWFPRSRAETSGTTALECPICGSGLVQGNPTDGVRIDRNNARCEACDAEFPRRESITDTKGVLECPACGSTGDVVLIEE</sequence>
<protein>
    <submittedName>
        <fullName evidence="1">Uncharacterized protein</fullName>
    </submittedName>
</protein>
<reference evidence="1 2" key="1">
    <citation type="journal article" date="2014" name="PLoS Genet.">
        <title>Phylogenetically driven sequencing of extremely halophilic archaea reveals strategies for static and dynamic osmo-response.</title>
        <authorList>
            <person name="Becker E.A."/>
            <person name="Seitzer P.M."/>
            <person name="Tritt A."/>
            <person name="Larsen D."/>
            <person name="Krusor M."/>
            <person name="Yao A.I."/>
            <person name="Wu D."/>
            <person name="Madern D."/>
            <person name="Eisen J.A."/>
            <person name="Darling A.E."/>
            <person name="Facciotti M.T."/>
        </authorList>
    </citation>
    <scope>NUCLEOTIDE SEQUENCE [LARGE SCALE GENOMIC DNA]</scope>
    <source>
        <strain evidence="1 2">DSM 21995</strain>
    </source>
</reference>